<comment type="caution">
    <text evidence="3">The sequence shown here is derived from an EMBL/GenBank/DDBJ whole genome shotgun (WGS) entry which is preliminary data.</text>
</comment>
<feature type="compositionally biased region" description="Acidic residues" evidence="1">
    <location>
        <begin position="332"/>
        <end position="341"/>
    </location>
</feature>
<organism evidence="3 4">
    <name type="scientific">Phytophthora oleae</name>
    <dbReference type="NCBI Taxonomy" id="2107226"/>
    <lineage>
        <taxon>Eukaryota</taxon>
        <taxon>Sar</taxon>
        <taxon>Stramenopiles</taxon>
        <taxon>Oomycota</taxon>
        <taxon>Peronosporomycetes</taxon>
        <taxon>Peronosporales</taxon>
        <taxon>Peronosporaceae</taxon>
        <taxon>Phytophthora</taxon>
    </lineage>
</organism>
<accession>A0ABD3FZ90</accession>
<dbReference type="PANTHER" id="PTHR14336">
    <property type="entry name" value="TANDEM PH DOMAIN CONTAINING PROTEIN"/>
    <property type="match status" value="1"/>
</dbReference>
<dbReference type="Gene3D" id="2.30.29.30">
    <property type="entry name" value="Pleckstrin-homology domain (PH domain)/Phosphotyrosine-binding domain (PTB)"/>
    <property type="match status" value="2"/>
</dbReference>
<dbReference type="InterPro" id="IPR051707">
    <property type="entry name" value="PI-Interact_SigTrans_Reg"/>
</dbReference>
<dbReference type="FunFam" id="2.30.29.30:FF:000495">
    <property type="entry name" value="Acidic elicitin A1"/>
    <property type="match status" value="1"/>
</dbReference>
<name>A0ABD3FZ90_9STRA</name>
<dbReference type="SMART" id="SM00233">
    <property type="entry name" value="PH"/>
    <property type="match status" value="2"/>
</dbReference>
<dbReference type="PROSITE" id="PS50003">
    <property type="entry name" value="PH_DOMAIN"/>
    <property type="match status" value="1"/>
</dbReference>
<evidence type="ECO:0000256" key="1">
    <source>
        <dbReference type="SAM" id="MobiDB-lite"/>
    </source>
</evidence>
<evidence type="ECO:0000313" key="3">
    <source>
        <dbReference type="EMBL" id="KAL3671080.1"/>
    </source>
</evidence>
<feature type="region of interest" description="Disordered" evidence="1">
    <location>
        <begin position="306"/>
        <end position="341"/>
    </location>
</feature>
<gene>
    <name evidence="3" type="ORF">V7S43_004262</name>
</gene>
<protein>
    <recommendedName>
        <fullName evidence="2">PH domain-containing protein</fullName>
    </recommendedName>
</protein>
<feature type="domain" description="PH" evidence="2">
    <location>
        <begin position="105"/>
        <end position="197"/>
    </location>
</feature>
<proteinExistence type="predicted"/>
<dbReference type="Proteomes" id="UP001632037">
    <property type="component" value="Unassembled WGS sequence"/>
</dbReference>
<dbReference type="InterPro" id="IPR001849">
    <property type="entry name" value="PH_domain"/>
</dbReference>
<feature type="compositionally biased region" description="Low complexity" evidence="1">
    <location>
        <begin position="87"/>
        <end position="101"/>
    </location>
</feature>
<reference evidence="3 4" key="1">
    <citation type="submission" date="2024-09" db="EMBL/GenBank/DDBJ databases">
        <title>Genome sequencing and assembly of Phytophthora oleae, isolate VK10A, causative agent of rot of olive drupes.</title>
        <authorList>
            <person name="Conti Taguali S."/>
            <person name="Riolo M."/>
            <person name="La Spada F."/>
            <person name="Cacciola S.O."/>
            <person name="Dionisio G."/>
        </authorList>
    </citation>
    <scope>NUCLEOTIDE SEQUENCE [LARGE SCALE GENOMIC DNA]</scope>
    <source>
        <strain evidence="3 4">VK10A</strain>
    </source>
</reference>
<dbReference type="InterPro" id="IPR011993">
    <property type="entry name" value="PH-like_dom_sf"/>
</dbReference>
<dbReference type="CDD" id="cd00821">
    <property type="entry name" value="PH"/>
    <property type="match status" value="1"/>
</dbReference>
<feature type="region of interest" description="Disordered" evidence="1">
    <location>
        <begin position="13"/>
        <end position="104"/>
    </location>
</feature>
<dbReference type="EMBL" id="JBIMZQ010000006">
    <property type="protein sequence ID" value="KAL3671080.1"/>
    <property type="molecule type" value="Genomic_DNA"/>
</dbReference>
<dbReference type="AlphaFoldDB" id="A0ABD3FZ90"/>
<dbReference type="Pfam" id="PF00169">
    <property type="entry name" value="PH"/>
    <property type="match status" value="1"/>
</dbReference>
<keyword evidence="4" id="KW-1185">Reference proteome</keyword>
<sequence length="341" mass="38075">MILDQSERLYTLLARLNPPARGQPGPTRDRSQSSPGSLLPLPDREQASATSGLIPPLQPPSQSLGSLPSHHLKAQPKMPPTGRSFRNMMRGNSSSESSSMSDENEIQMQGWMRKQKETLRSWARRYFTLNGKMLTYYDSEDTSRGARGILEFVDVTALTTENNGLSLHLVNGKEVRLIADTHVAYAAWMAVLSAAVKRPRTTKNRTSKEGWAHCLTDDDVWTRFFVVIKHDSFSCYESEDDDAELALSGLIRAVDEWDGKRFGIVCSLNRGRTIKLCFDSAEEKMSWFLTLEFSVSYGSARMKKEASMKSNSSDHNPVLRADSSKSEVGAAAEEEDDGVWI</sequence>
<evidence type="ECO:0000313" key="4">
    <source>
        <dbReference type="Proteomes" id="UP001632037"/>
    </source>
</evidence>
<evidence type="ECO:0000259" key="2">
    <source>
        <dbReference type="PROSITE" id="PS50003"/>
    </source>
</evidence>
<feature type="compositionally biased region" description="Low complexity" evidence="1">
    <location>
        <begin position="51"/>
        <end position="69"/>
    </location>
</feature>
<dbReference type="SUPFAM" id="SSF50729">
    <property type="entry name" value="PH domain-like"/>
    <property type="match status" value="2"/>
</dbReference>